<dbReference type="InterPro" id="IPR006059">
    <property type="entry name" value="SBP"/>
</dbReference>
<comment type="similarity">
    <text evidence="2">Belongs to the bacterial solute-binding protein 1 family.</text>
</comment>
<comment type="subcellular location">
    <subcellularLocation>
        <location evidence="1">Periplasm</location>
    </subcellularLocation>
</comment>
<dbReference type="GO" id="GO:0042597">
    <property type="term" value="C:periplasmic space"/>
    <property type="evidence" value="ECO:0007669"/>
    <property type="project" value="UniProtKB-SubCell"/>
</dbReference>
<proteinExistence type="inferred from homology"/>
<gene>
    <name evidence="3" type="ORF">SAMN06273572_10644</name>
</gene>
<accession>A0A2C9CUK4</accession>
<protein>
    <submittedName>
        <fullName evidence="3">Multiple sugar transport system substrate-binding protein/sorbitol/mannitol transport system substrate-binding protein</fullName>
    </submittedName>
</protein>
<dbReference type="EMBL" id="OCTN01000006">
    <property type="protein sequence ID" value="SOH94893.1"/>
    <property type="molecule type" value="Genomic_DNA"/>
</dbReference>
<dbReference type="CDD" id="cd13585">
    <property type="entry name" value="PBP2_TMBP_like"/>
    <property type="match status" value="1"/>
</dbReference>
<evidence type="ECO:0000313" key="4">
    <source>
        <dbReference type="Proteomes" id="UP000220034"/>
    </source>
</evidence>
<dbReference type="RefSeq" id="WP_245851645.1">
    <property type="nucleotide sequence ID" value="NZ_OCTN01000006.1"/>
</dbReference>
<dbReference type="InterPro" id="IPR050490">
    <property type="entry name" value="Bact_solute-bd_prot1"/>
</dbReference>
<sequence>MSVNRILLSTAVGFASITAFTSIVSAEEITIATVNNADMITMQQLAPQWEDATGNSINWVFLSENDLRDRTTQDIAVRGGAFDVMFIGAYEASTWGAYGWLTPLNDFADDADYNLDDIFPLVRNGLSADGNLFAVPLYSETSFTFYRTDLFEAAGIEPPTEQITYTRFAQIAAALHDPENGVYGTCLRGKAGWGENMAFVGTLANAFGGRWLDEDWNPQLDSPEWHNAITYYVDLLNASGPPDSFTNGHLENRALFADGRCATWIDATSAAGAIRNPEFSSVADVTDFFQAPMQETSNGTGWFWSWALAIPETSQNKDVAKDFLKWATSVEYFELVGETEGWVAVPSGARQSIEEDPRRLQAAPYAPAIVEAILSVDTTNPTRDPVPYNGIQIVPIPEFQCIGNYVGQQIALALAGLQSVEQSLANSQSFAVPMMRNAGYIQ</sequence>
<dbReference type="Proteomes" id="UP000220034">
    <property type="component" value="Unassembled WGS sequence"/>
</dbReference>
<keyword evidence="3" id="KW-0762">Sugar transport</keyword>
<dbReference type="PANTHER" id="PTHR43649:SF12">
    <property type="entry name" value="DIACETYLCHITOBIOSE BINDING PROTEIN DASA"/>
    <property type="match status" value="1"/>
</dbReference>
<keyword evidence="3" id="KW-0813">Transport</keyword>
<evidence type="ECO:0000256" key="1">
    <source>
        <dbReference type="ARBA" id="ARBA00004418"/>
    </source>
</evidence>
<dbReference type="SUPFAM" id="SSF53850">
    <property type="entry name" value="Periplasmic binding protein-like II"/>
    <property type="match status" value="1"/>
</dbReference>
<reference evidence="4" key="1">
    <citation type="submission" date="2017-09" db="EMBL/GenBank/DDBJ databases">
        <authorList>
            <person name="Varghese N."/>
            <person name="Submissions S."/>
        </authorList>
    </citation>
    <scope>NUCLEOTIDE SEQUENCE [LARGE SCALE GENOMIC DNA]</scope>
    <source>
        <strain evidence="4">C7</strain>
    </source>
</reference>
<organism evidence="3 4">
    <name type="scientific">Pontivivens marinum</name>
    <dbReference type="NCBI Taxonomy" id="1690039"/>
    <lineage>
        <taxon>Bacteria</taxon>
        <taxon>Pseudomonadati</taxon>
        <taxon>Pseudomonadota</taxon>
        <taxon>Alphaproteobacteria</taxon>
        <taxon>Rhodobacterales</taxon>
        <taxon>Paracoccaceae</taxon>
        <taxon>Pontivivens</taxon>
    </lineage>
</organism>
<name>A0A2C9CUK4_9RHOB</name>
<keyword evidence="4" id="KW-1185">Reference proteome</keyword>
<evidence type="ECO:0000256" key="2">
    <source>
        <dbReference type="ARBA" id="ARBA00008520"/>
    </source>
</evidence>
<evidence type="ECO:0000313" key="3">
    <source>
        <dbReference type="EMBL" id="SOH94893.1"/>
    </source>
</evidence>
<dbReference type="PANTHER" id="PTHR43649">
    <property type="entry name" value="ARABINOSE-BINDING PROTEIN-RELATED"/>
    <property type="match status" value="1"/>
</dbReference>
<dbReference type="Pfam" id="PF01547">
    <property type="entry name" value="SBP_bac_1"/>
    <property type="match status" value="1"/>
</dbReference>
<dbReference type="Gene3D" id="3.40.190.10">
    <property type="entry name" value="Periplasmic binding protein-like II"/>
    <property type="match status" value="2"/>
</dbReference>
<dbReference type="AlphaFoldDB" id="A0A2C9CUK4"/>